<name>A0ABQ0A3S8_9GAMM</name>
<sequence length="438" mass="49680">MRKPRVAIVGSGISGMSTAYFLQEQCDVHIYEQDGRVGGHTATIDFDLDGVEYSIDTGFIVFNDRNYPLFRQILHDNKVDYKPTSMGFSVSCDRTGLEYCGNGFSGLFAQTSNVFSLDHWQMLRDIVRFNKIALEDLESGSLNDGRSLNDYLIKNDLRGRFVTHYLIPMASAIWSKSTQDSLDMPALFFLRFFKNHGLLSIKNRPQWYVIDGGSKNYIPKITQGFANNIHCNSKVTSAKRYKNGVDLIINGKLETFDHVVFACHSDQALKILENPTTDERSVISKCLYNNNEVVLHWDESQLPSRKSVWSSWNYKLLNSASEDFFQSEAVLTYNMNILQGLKSDKTFCVTLNCTDLIDENKIIGTYHYAHPTFSLESVEAQSQWNLINKDRTWFCGAWWGSGFHEDGVASAKKVADKLLATMGTLCEENIKNERLVGA</sequence>
<dbReference type="InterPro" id="IPR036188">
    <property type="entry name" value="FAD/NAD-bd_sf"/>
</dbReference>
<dbReference type="InterPro" id="IPR050464">
    <property type="entry name" value="Zeta_carotene_desat/Oxidored"/>
</dbReference>
<dbReference type="SUPFAM" id="SSF51905">
    <property type="entry name" value="FAD/NAD(P)-binding domain"/>
    <property type="match status" value="1"/>
</dbReference>
<evidence type="ECO:0000259" key="1">
    <source>
        <dbReference type="Pfam" id="PF01593"/>
    </source>
</evidence>
<dbReference type="PANTHER" id="PTHR42923:SF17">
    <property type="entry name" value="AMINE OXIDASE DOMAIN-CONTAINING PROTEIN"/>
    <property type="match status" value="1"/>
</dbReference>
<evidence type="ECO:0000313" key="2">
    <source>
        <dbReference type="EMBL" id="GAA6166299.1"/>
    </source>
</evidence>
<comment type="caution">
    <text evidence="2">The sequence shown here is derived from an EMBL/GenBank/DDBJ whole genome shotgun (WGS) entry which is preliminary data.</text>
</comment>
<gene>
    <name evidence="2" type="ORF">NBRC116591_01090</name>
</gene>
<dbReference type="EMBL" id="BAABWN010000001">
    <property type="protein sequence ID" value="GAA6166299.1"/>
    <property type="molecule type" value="Genomic_DNA"/>
</dbReference>
<feature type="domain" description="Amine oxidase" evidence="1">
    <location>
        <begin position="13"/>
        <end position="299"/>
    </location>
</feature>
<dbReference type="Gene3D" id="3.50.50.60">
    <property type="entry name" value="FAD/NAD(P)-binding domain"/>
    <property type="match status" value="1"/>
</dbReference>
<accession>A0ABQ0A3S8</accession>
<reference evidence="2 3" key="1">
    <citation type="submission" date="2024-04" db="EMBL/GenBank/DDBJ databases">
        <title>Draft genome sequence of Sessilibacter corallicola NBRC 116591.</title>
        <authorList>
            <person name="Miyakawa T."/>
            <person name="Kusuya Y."/>
            <person name="Miura T."/>
        </authorList>
    </citation>
    <scope>NUCLEOTIDE SEQUENCE [LARGE SCALE GENOMIC DNA]</scope>
    <source>
        <strain evidence="2 3">KU-00831-HH</strain>
    </source>
</reference>
<dbReference type="Pfam" id="PF01593">
    <property type="entry name" value="Amino_oxidase"/>
    <property type="match status" value="1"/>
</dbReference>
<organism evidence="2 3">
    <name type="scientific">Sessilibacter corallicola</name>
    <dbReference type="NCBI Taxonomy" id="2904075"/>
    <lineage>
        <taxon>Bacteria</taxon>
        <taxon>Pseudomonadati</taxon>
        <taxon>Pseudomonadota</taxon>
        <taxon>Gammaproteobacteria</taxon>
        <taxon>Cellvibrionales</taxon>
        <taxon>Cellvibrionaceae</taxon>
        <taxon>Sessilibacter</taxon>
    </lineage>
</organism>
<dbReference type="InterPro" id="IPR002937">
    <property type="entry name" value="Amino_oxidase"/>
</dbReference>
<dbReference type="RefSeq" id="WP_353301277.1">
    <property type="nucleotide sequence ID" value="NZ_BAABWN010000001.1"/>
</dbReference>
<keyword evidence="3" id="KW-1185">Reference proteome</keyword>
<dbReference type="Proteomes" id="UP001465153">
    <property type="component" value="Unassembled WGS sequence"/>
</dbReference>
<evidence type="ECO:0000313" key="3">
    <source>
        <dbReference type="Proteomes" id="UP001465153"/>
    </source>
</evidence>
<proteinExistence type="predicted"/>
<protein>
    <submittedName>
        <fullName evidence="2">FAD-dependent oxidoreductase</fullName>
    </submittedName>
</protein>
<dbReference type="PANTHER" id="PTHR42923">
    <property type="entry name" value="PROTOPORPHYRINOGEN OXIDASE"/>
    <property type="match status" value="1"/>
</dbReference>